<sequence length="145" mass="16108">MHAPAKPSILSIRTHIDPRGSLGVLEGDDLPFPIARVYYLFDVPIGAVRGEHGHKQLEQVMICMSGRVEITLNDGTGQYHFTLDTPASALHVPPGYWRRLKFLDPGTSVCVLASRRYEPEDYLYSFEDYLAWVRGGDAPPAPAVT</sequence>
<dbReference type="Proteomes" id="UP000186098">
    <property type="component" value="Unassembled WGS sequence"/>
</dbReference>
<dbReference type="STRING" id="407234.SAMN05421795_101831"/>
<dbReference type="OrthoDB" id="9815592at2"/>
<accession>A0A1N7KCU4</accession>
<protein>
    <submittedName>
        <fullName evidence="2">WxcM-like, C-terminal</fullName>
    </submittedName>
</protein>
<dbReference type="SUPFAM" id="SSF51182">
    <property type="entry name" value="RmlC-like cupins"/>
    <property type="match status" value="1"/>
</dbReference>
<evidence type="ECO:0000259" key="1">
    <source>
        <dbReference type="Pfam" id="PF05523"/>
    </source>
</evidence>
<dbReference type="InterPro" id="IPR008894">
    <property type="entry name" value="QdtA_cupin_dom"/>
</dbReference>
<dbReference type="EMBL" id="FTOM01000001">
    <property type="protein sequence ID" value="SIS59415.1"/>
    <property type="molecule type" value="Genomic_DNA"/>
</dbReference>
<dbReference type="CDD" id="cd20292">
    <property type="entry name" value="cupin_QdtA-like"/>
    <property type="match status" value="1"/>
</dbReference>
<feature type="domain" description="Sugar 3,4-ketoisomerase QdtA cupin" evidence="1">
    <location>
        <begin position="8"/>
        <end position="132"/>
    </location>
</feature>
<reference evidence="3" key="1">
    <citation type="submission" date="2017-01" db="EMBL/GenBank/DDBJ databases">
        <authorList>
            <person name="Varghese N."/>
            <person name="Submissions S."/>
        </authorList>
    </citation>
    <scope>NUCLEOTIDE SEQUENCE [LARGE SCALE GENOMIC DNA]</scope>
    <source>
        <strain evidence="3">DSM 18714</strain>
    </source>
</reference>
<gene>
    <name evidence="2" type="ORF">SAMN05421795_101831</name>
</gene>
<dbReference type="InterPro" id="IPR014710">
    <property type="entry name" value="RmlC-like_jellyroll"/>
</dbReference>
<proteinExistence type="predicted"/>
<dbReference type="AlphaFoldDB" id="A0A1N7KCU4"/>
<evidence type="ECO:0000313" key="3">
    <source>
        <dbReference type="Proteomes" id="UP000186098"/>
    </source>
</evidence>
<dbReference type="Pfam" id="PF05523">
    <property type="entry name" value="FdtA"/>
    <property type="match status" value="1"/>
</dbReference>
<dbReference type="InterPro" id="IPR011051">
    <property type="entry name" value="RmlC_Cupin_sf"/>
</dbReference>
<evidence type="ECO:0000313" key="2">
    <source>
        <dbReference type="EMBL" id="SIS59415.1"/>
    </source>
</evidence>
<name>A0A1N7KCU4_9RHOB</name>
<keyword evidence="3" id="KW-1185">Reference proteome</keyword>
<dbReference type="RefSeq" id="WP_076363603.1">
    <property type="nucleotide sequence ID" value="NZ_FTOM01000001.1"/>
</dbReference>
<dbReference type="Gene3D" id="2.60.120.10">
    <property type="entry name" value="Jelly Rolls"/>
    <property type="match status" value="1"/>
</dbReference>
<organism evidence="2 3">
    <name type="scientific">Phaeovulum vinaykumarii</name>
    <dbReference type="NCBI Taxonomy" id="407234"/>
    <lineage>
        <taxon>Bacteria</taxon>
        <taxon>Pseudomonadati</taxon>
        <taxon>Pseudomonadota</taxon>
        <taxon>Alphaproteobacteria</taxon>
        <taxon>Rhodobacterales</taxon>
        <taxon>Paracoccaceae</taxon>
        <taxon>Phaeovulum</taxon>
    </lineage>
</organism>